<dbReference type="SUPFAM" id="SSF69318">
    <property type="entry name" value="Integrin alpha N-terminal domain"/>
    <property type="match status" value="1"/>
</dbReference>
<dbReference type="GO" id="GO:0007160">
    <property type="term" value="P:cell-matrix adhesion"/>
    <property type="evidence" value="ECO:0007669"/>
    <property type="project" value="TreeGrafter"/>
</dbReference>
<proteinExistence type="predicted"/>
<reference evidence="1" key="1">
    <citation type="submission" date="2020-03" db="EMBL/GenBank/DDBJ databases">
        <title>Melopsittacus undulatus (budgerigar) genome, bMelUnd1, maternal haplotype with Z.</title>
        <authorList>
            <person name="Gedman G."/>
            <person name="Mountcastle J."/>
            <person name="Haase B."/>
            <person name="Formenti G."/>
            <person name="Wright T."/>
            <person name="Apodaca J."/>
            <person name="Pelan S."/>
            <person name="Chow W."/>
            <person name="Rhie A."/>
            <person name="Howe K."/>
            <person name="Fedrigo O."/>
            <person name="Jarvis E.D."/>
        </authorList>
    </citation>
    <scope>NUCLEOTIDE SEQUENCE [LARGE SCALE GENOMIC DNA]</scope>
</reference>
<reference evidence="1" key="2">
    <citation type="submission" date="2025-08" db="UniProtKB">
        <authorList>
            <consortium name="Ensembl"/>
        </authorList>
    </citation>
    <scope>IDENTIFICATION</scope>
</reference>
<evidence type="ECO:0000313" key="1">
    <source>
        <dbReference type="Ensembl" id="ENSMUNP00000023941.1"/>
    </source>
</evidence>
<dbReference type="GO" id="GO:0005178">
    <property type="term" value="F:integrin binding"/>
    <property type="evidence" value="ECO:0007669"/>
    <property type="project" value="TreeGrafter"/>
</dbReference>
<name>A0A8V5H3U1_MELUD</name>
<dbReference type="GO" id="GO:0001525">
    <property type="term" value="P:angiogenesis"/>
    <property type="evidence" value="ECO:0007669"/>
    <property type="project" value="TreeGrafter"/>
</dbReference>
<dbReference type="AlphaFoldDB" id="A0A8V5H3U1"/>
<dbReference type="GO" id="GO:0007229">
    <property type="term" value="P:integrin-mediated signaling pathway"/>
    <property type="evidence" value="ECO:0007669"/>
    <property type="project" value="TreeGrafter"/>
</dbReference>
<evidence type="ECO:0000313" key="2">
    <source>
        <dbReference type="Proteomes" id="UP000694405"/>
    </source>
</evidence>
<dbReference type="Proteomes" id="UP000694405">
    <property type="component" value="Chromosome 17"/>
</dbReference>
<dbReference type="SMART" id="SM00191">
    <property type="entry name" value="Int_alpha"/>
    <property type="match status" value="1"/>
</dbReference>
<keyword evidence="2" id="KW-1185">Reference proteome</keyword>
<dbReference type="GO" id="GO:0033627">
    <property type="term" value="P:cell adhesion mediated by integrin"/>
    <property type="evidence" value="ECO:0007669"/>
    <property type="project" value="TreeGrafter"/>
</dbReference>
<sequence>MGSAAGAAAGAAAVGAAAGAAPGAAAGAAAVLRALLLLGALRSAPALSLLQDPPTTYEGPPGSYFGFSLDFHTARSGSSVLVGAPRANTSQPGVAQPGAVFLCPWPPSGTRCDPVPMDTAGDLELRTYKSHQWLGASVTSWQGRLACAPLQHWNALDGQHEAFRTPTGACFVAAPGGTRLGCWVGDAG</sequence>
<accession>A0A8V5H3U1</accession>
<dbReference type="GO" id="GO:0098609">
    <property type="term" value="P:cell-cell adhesion"/>
    <property type="evidence" value="ECO:0007669"/>
    <property type="project" value="TreeGrafter"/>
</dbReference>
<dbReference type="Ensembl" id="ENSMUNT00000032956.1">
    <property type="protein sequence ID" value="ENSMUNP00000023941.1"/>
    <property type="gene ID" value="ENSMUNG00000018065.1"/>
</dbReference>
<dbReference type="Gene3D" id="2.130.10.130">
    <property type="entry name" value="Integrin alpha, N-terminal"/>
    <property type="match status" value="1"/>
</dbReference>
<dbReference type="InterPro" id="IPR013519">
    <property type="entry name" value="Int_alpha_beta-p"/>
</dbReference>
<dbReference type="PANTHER" id="PTHR23220:SF73">
    <property type="entry name" value="INTEGRIN ALPHA-IIB"/>
    <property type="match status" value="1"/>
</dbReference>
<dbReference type="PANTHER" id="PTHR23220">
    <property type="entry name" value="INTEGRIN ALPHA"/>
    <property type="match status" value="1"/>
</dbReference>
<dbReference type="GO" id="GO:0009897">
    <property type="term" value="C:external side of plasma membrane"/>
    <property type="evidence" value="ECO:0007669"/>
    <property type="project" value="TreeGrafter"/>
</dbReference>
<reference evidence="1" key="3">
    <citation type="submission" date="2025-09" db="UniProtKB">
        <authorList>
            <consortium name="Ensembl"/>
        </authorList>
    </citation>
    <scope>IDENTIFICATION</scope>
</reference>
<dbReference type="PROSITE" id="PS51470">
    <property type="entry name" value="FG_GAP"/>
    <property type="match status" value="1"/>
</dbReference>
<dbReference type="InterPro" id="IPR028994">
    <property type="entry name" value="Integrin_alpha_N"/>
</dbReference>
<organism evidence="1 2">
    <name type="scientific">Melopsittacus undulatus</name>
    <name type="common">Budgerigar</name>
    <name type="synonym">Psittacus undulatus</name>
    <dbReference type="NCBI Taxonomy" id="13146"/>
    <lineage>
        <taxon>Eukaryota</taxon>
        <taxon>Metazoa</taxon>
        <taxon>Chordata</taxon>
        <taxon>Craniata</taxon>
        <taxon>Vertebrata</taxon>
        <taxon>Euteleostomi</taxon>
        <taxon>Archelosauria</taxon>
        <taxon>Archosauria</taxon>
        <taxon>Dinosauria</taxon>
        <taxon>Saurischia</taxon>
        <taxon>Theropoda</taxon>
        <taxon>Coelurosauria</taxon>
        <taxon>Aves</taxon>
        <taxon>Neognathae</taxon>
        <taxon>Neoaves</taxon>
        <taxon>Telluraves</taxon>
        <taxon>Australaves</taxon>
        <taxon>Psittaciformes</taxon>
        <taxon>Psittaculidae</taxon>
        <taxon>Melopsittacus</taxon>
    </lineage>
</organism>
<protein>
    <submittedName>
        <fullName evidence="1">Uncharacterized protein</fullName>
    </submittedName>
</protein>
<dbReference type="GO" id="GO:0008305">
    <property type="term" value="C:integrin complex"/>
    <property type="evidence" value="ECO:0007669"/>
    <property type="project" value="TreeGrafter"/>
</dbReference>